<reference evidence="1 2" key="1">
    <citation type="submission" date="2017-05" db="EMBL/GenBank/DDBJ databases">
        <title>Complete genome sequence of Streptomyces sp. SCSIO 03032 revealed the diverse biosynthetic pathways for its bioactive secondary metabolites.</title>
        <authorList>
            <person name="Ma L."/>
            <person name="Zhu Y."/>
            <person name="Zhang W."/>
            <person name="Zhang G."/>
            <person name="Tian X."/>
            <person name="Zhang S."/>
            <person name="Zhang C."/>
        </authorList>
    </citation>
    <scope>NUCLEOTIDE SEQUENCE [LARGE SCALE GENOMIC DNA]</scope>
    <source>
        <strain evidence="1 2">SCSIO 03032</strain>
    </source>
</reference>
<sequence length="227" mass="24289">MTKSVPVRCPSCRRERRYLPPRYPCACGAAVTLSLPRESSPVSVRHRTWAASWTELTCHACGRVGHWPQAEFDCSCGVTVRLAAGAAETDPARATAGERGPFRPLTIRTAHDAVACAAQFLRWLGFADVRAAAPRPRAGVDLRGPAVVGLVNAATEPTVAEDVETLWLHSLVEPTTAVAFSLAGFDRGARAKADALRLPLFVLDLTGTPQPVNDAADALVRRGTREA</sequence>
<proteinExistence type="predicted"/>
<dbReference type="OrthoDB" id="4978993at2"/>
<accession>A0A1W7CTC4</accession>
<organism evidence="1 2">
    <name type="scientific">Streptomyces marincola</name>
    <dbReference type="NCBI Taxonomy" id="2878388"/>
    <lineage>
        <taxon>Bacteria</taxon>
        <taxon>Bacillati</taxon>
        <taxon>Actinomycetota</taxon>
        <taxon>Actinomycetes</taxon>
        <taxon>Kitasatosporales</taxon>
        <taxon>Streptomycetaceae</taxon>
        <taxon>Streptomyces</taxon>
    </lineage>
</organism>
<protein>
    <recommendedName>
        <fullName evidence="3">Restriction endonuclease</fullName>
    </recommendedName>
</protein>
<dbReference type="AlphaFoldDB" id="A0A1W7CTC4"/>
<keyword evidence="2" id="KW-1185">Reference proteome</keyword>
<dbReference type="EMBL" id="CP021121">
    <property type="protein sequence ID" value="ARQ67982.1"/>
    <property type="molecule type" value="Genomic_DNA"/>
</dbReference>
<evidence type="ECO:0000313" key="2">
    <source>
        <dbReference type="Proteomes" id="UP000194218"/>
    </source>
</evidence>
<name>A0A1W7CTC4_9ACTN</name>
<evidence type="ECO:0008006" key="3">
    <source>
        <dbReference type="Google" id="ProtNLM"/>
    </source>
</evidence>
<dbReference type="Proteomes" id="UP000194218">
    <property type="component" value="Chromosome"/>
</dbReference>
<dbReference type="KEGG" id="smao:CAG99_03260"/>
<gene>
    <name evidence="1" type="ORF">CAG99_03260</name>
</gene>
<evidence type="ECO:0000313" key="1">
    <source>
        <dbReference type="EMBL" id="ARQ67982.1"/>
    </source>
</evidence>